<dbReference type="GO" id="GO:0003824">
    <property type="term" value="F:catalytic activity"/>
    <property type="evidence" value="ECO:0007669"/>
    <property type="project" value="InterPro"/>
</dbReference>
<dbReference type="AlphaFoldDB" id="A0A7D9II59"/>
<dbReference type="Gene3D" id="3.90.1300.10">
    <property type="entry name" value="Amidase signature (AS) domain"/>
    <property type="match status" value="1"/>
</dbReference>
<gene>
    <name evidence="1" type="ORF">PACLA_8A053909</name>
</gene>
<dbReference type="InterPro" id="IPR036928">
    <property type="entry name" value="AS_sf"/>
</dbReference>
<dbReference type="Pfam" id="PF01425">
    <property type="entry name" value="Amidase"/>
    <property type="match status" value="1"/>
</dbReference>
<dbReference type="InterPro" id="IPR023631">
    <property type="entry name" value="Amidase_dom"/>
</dbReference>
<dbReference type="SUPFAM" id="SSF75304">
    <property type="entry name" value="Amidase signature (AS) enzymes"/>
    <property type="match status" value="1"/>
</dbReference>
<dbReference type="InterPro" id="IPR000120">
    <property type="entry name" value="Amidase"/>
</dbReference>
<keyword evidence="2" id="KW-1185">Reference proteome</keyword>
<dbReference type="EMBL" id="CACRXK020007008">
    <property type="protein sequence ID" value="CAB4011039.1"/>
    <property type="molecule type" value="Genomic_DNA"/>
</dbReference>
<accession>A0A7D9II59</accession>
<evidence type="ECO:0000313" key="2">
    <source>
        <dbReference type="Proteomes" id="UP001152795"/>
    </source>
</evidence>
<comment type="caution">
    <text evidence="1">The sequence shown here is derived from an EMBL/GenBank/DDBJ whole genome shotgun (WGS) entry which is preliminary data.</text>
</comment>
<dbReference type="OrthoDB" id="421993at2759"/>
<name>A0A7D9II59_PARCT</name>
<dbReference type="PANTHER" id="PTHR11895">
    <property type="entry name" value="TRANSAMIDASE"/>
    <property type="match status" value="1"/>
</dbReference>
<evidence type="ECO:0000313" key="1">
    <source>
        <dbReference type="EMBL" id="CAB4011039.1"/>
    </source>
</evidence>
<dbReference type="PANTHER" id="PTHR11895:SF170">
    <property type="entry name" value="AMIDASE"/>
    <property type="match status" value="1"/>
</dbReference>
<proteinExistence type="predicted"/>
<protein>
    <submittedName>
        <fullName evidence="1">Uncharacterized protein</fullName>
    </submittedName>
</protein>
<reference evidence="1" key="1">
    <citation type="submission" date="2020-04" db="EMBL/GenBank/DDBJ databases">
        <authorList>
            <person name="Alioto T."/>
            <person name="Alioto T."/>
            <person name="Gomez Garrido J."/>
        </authorList>
    </citation>
    <scope>NUCLEOTIDE SEQUENCE</scope>
    <source>
        <strain evidence="1">A484AB</strain>
    </source>
</reference>
<dbReference type="Proteomes" id="UP001152795">
    <property type="component" value="Unassembled WGS sequence"/>
</dbReference>
<sequence length="149" mass="17160">MGKVKTCCTNIALLIFSHRFLTFCCASRYLRDKNYDGYYYSKSQNLRREVRQAYDEAFKKYDVLIMPTIPKKASQFPSKNPSLTEYLEKTYEMNHNTGPFNLTGHPALSINAGFSHGLPVGMMITGKMFDEVTVLKVAYTFEQLRDNVQ</sequence>
<organism evidence="1 2">
    <name type="scientific">Paramuricea clavata</name>
    <name type="common">Red gorgonian</name>
    <name type="synonym">Violescent sea-whip</name>
    <dbReference type="NCBI Taxonomy" id="317549"/>
    <lineage>
        <taxon>Eukaryota</taxon>
        <taxon>Metazoa</taxon>
        <taxon>Cnidaria</taxon>
        <taxon>Anthozoa</taxon>
        <taxon>Octocorallia</taxon>
        <taxon>Malacalcyonacea</taxon>
        <taxon>Plexauridae</taxon>
        <taxon>Paramuricea</taxon>
    </lineage>
</organism>